<dbReference type="Gene3D" id="3.30.70.1060">
    <property type="entry name" value="Dimeric alpha+beta barrel"/>
    <property type="match status" value="1"/>
</dbReference>
<accession>A0ABU1W456</accession>
<dbReference type="InterPro" id="IPR005545">
    <property type="entry name" value="YCII"/>
</dbReference>
<feature type="domain" description="YCII-related" evidence="2">
    <location>
        <begin position="17"/>
        <end position="81"/>
    </location>
</feature>
<evidence type="ECO:0000313" key="4">
    <source>
        <dbReference type="Proteomes" id="UP001257909"/>
    </source>
</evidence>
<keyword evidence="4" id="KW-1185">Reference proteome</keyword>
<proteinExistence type="inferred from homology"/>
<evidence type="ECO:0000256" key="1">
    <source>
        <dbReference type="ARBA" id="ARBA00007689"/>
    </source>
</evidence>
<comment type="similarity">
    <text evidence="1">Belongs to the YciI family.</text>
</comment>
<dbReference type="PANTHER" id="PTHR37828:SF1">
    <property type="entry name" value="YCII-RELATED DOMAIN-CONTAINING PROTEIN"/>
    <property type="match status" value="1"/>
</dbReference>
<sequence length="99" mass="11293">MFLVDMKFLDMDKITVELTQQHKAYLERQYQSHTLLFGGRKVPRTGGILLSQHATEQELRQVLDADPFIQSGAVSYSITQFIPVMASKDYTQILEQSGN</sequence>
<comment type="caution">
    <text evidence="3">The sequence shown here is derived from an EMBL/GenBank/DDBJ whole genome shotgun (WGS) entry which is preliminary data.</text>
</comment>
<dbReference type="InterPro" id="IPR011008">
    <property type="entry name" value="Dimeric_a/b-barrel"/>
</dbReference>
<dbReference type="SUPFAM" id="SSF54909">
    <property type="entry name" value="Dimeric alpha+beta barrel"/>
    <property type="match status" value="1"/>
</dbReference>
<reference evidence="3 4" key="1">
    <citation type="submission" date="2023-07" db="EMBL/GenBank/DDBJ databases">
        <title>Sorghum-associated microbial communities from plants grown in Nebraska, USA.</title>
        <authorList>
            <person name="Schachtman D."/>
        </authorList>
    </citation>
    <scope>NUCLEOTIDE SEQUENCE [LARGE SCALE GENOMIC DNA]</scope>
    <source>
        <strain evidence="3 4">4138</strain>
    </source>
</reference>
<name>A0ABU1W456_9GAMM</name>
<evidence type="ECO:0000313" key="3">
    <source>
        <dbReference type="EMBL" id="MDR7122713.1"/>
    </source>
</evidence>
<dbReference type="Proteomes" id="UP001257909">
    <property type="component" value="Unassembled WGS sequence"/>
</dbReference>
<dbReference type="PANTHER" id="PTHR37828">
    <property type="entry name" value="GSR2449 PROTEIN"/>
    <property type="match status" value="1"/>
</dbReference>
<dbReference type="Pfam" id="PF03795">
    <property type="entry name" value="YCII"/>
    <property type="match status" value="1"/>
</dbReference>
<organism evidence="3 4">
    <name type="scientific">Rheinheimera soli</name>
    <dbReference type="NCBI Taxonomy" id="443616"/>
    <lineage>
        <taxon>Bacteria</taxon>
        <taxon>Pseudomonadati</taxon>
        <taxon>Pseudomonadota</taxon>
        <taxon>Gammaproteobacteria</taxon>
        <taxon>Chromatiales</taxon>
        <taxon>Chromatiaceae</taxon>
        <taxon>Rheinheimera</taxon>
    </lineage>
</organism>
<evidence type="ECO:0000259" key="2">
    <source>
        <dbReference type="Pfam" id="PF03795"/>
    </source>
</evidence>
<protein>
    <submittedName>
        <fullName evidence="3">Uncharacterized protein YciI</fullName>
    </submittedName>
</protein>
<dbReference type="RefSeq" id="WP_310281159.1">
    <property type="nucleotide sequence ID" value="NZ_JAVDWR010000020.1"/>
</dbReference>
<gene>
    <name evidence="3" type="ORF">J2W69_003690</name>
</gene>
<dbReference type="EMBL" id="JAVDWR010000020">
    <property type="protein sequence ID" value="MDR7122713.1"/>
    <property type="molecule type" value="Genomic_DNA"/>
</dbReference>